<dbReference type="Gene3D" id="1.10.437.10">
    <property type="entry name" value="Blc2-like"/>
    <property type="match status" value="1"/>
</dbReference>
<dbReference type="InterPro" id="IPR026298">
    <property type="entry name" value="Bcl-2_fam"/>
</dbReference>
<dbReference type="SUPFAM" id="SSF56854">
    <property type="entry name" value="Bcl-2 inhibitors of programmed cell death"/>
    <property type="match status" value="1"/>
</dbReference>
<dbReference type="GeneTree" id="ENSGT01110000267445"/>
<sequence>VLSKGLPRGQVNELKRVIGGEVPLLAQFPLNVQYEKLVFELTENMETFNAYLSLSLLHSMIDKIAQQRNPDILAKAAEMVFSDGVVNWGRIIVLLYTARRLSVKLWIAFEPEAGLDIFTSTLAYFKNILLAWIVKMGGWVTNESNSASTASKTRPVQHVSFLLRFRPTDQQPLGIRAVAERPGGHRPPQSCRHWWPSACRLSAAVGSGEEQLLKTSCTTPSVHILKCTTKMYRRSS</sequence>
<comment type="similarity">
    <text evidence="1">Belongs to the Bcl-2 family.</text>
</comment>
<keyword evidence="5" id="KW-1185">Reference proteome</keyword>
<dbReference type="PANTHER" id="PTHR11256:SF42">
    <property type="entry name" value="APOPTOSIS REGULATOR BAX"/>
    <property type="match status" value="1"/>
</dbReference>
<dbReference type="Pfam" id="PF00452">
    <property type="entry name" value="Bcl-2"/>
    <property type="match status" value="1"/>
</dbReference>
<proteinExistence type="inferred from homology"/>
<dbReference type="GO" id="GO:0051400">
    <property type="term" value="F:BH domain binding"/>
    <property type="evidence" value="ECO:0007669"/>
    <property type="project" value="TreeGrafter"/>
</dbReference>
<protein>
    <recommendedName>
        <fullName evidence="3">Bcl-2 Bcl-2 homology region 1-3 domain-containing protein</fullName>
    </recommendedName>
</protein>
<dbReference type="PROSITE" id="PS50062">
    <property type="entry name" value="BCL2_FAMILY"/>
    <property type="match status" value="1"/>
</dbReference>
<reference evidence="4" key="2">
    <citation type="submission" date="2025-08" db="UniProtKB">
        <authorList>
            <consortium name="Ensembl"/>
        </authorList>
    </citation>
    <scope>IDENTIFICATION</scope>
</reference>
<evidence type="ECO:0000313" key="4">
    <source>
        <dbReference type="Ensembl" id="ENSDCDP00010046995.1"/>
    </source>
</evidence>
<dbReference type="InterPro" id="IPR036834">
    <property type="entry name" value="Bcl-2-like_sf"/>
</dbReference>
<reference evidence="4" key="3">
    <citation type="submission" date="2025-09" db="UniProtKB">
        <authorList>
            <consortium name="Ensembl"/>
        </authorList>
    </citation>
    <scope>IDENTIFICATION</scope>
</reference>
<accession>A0AAY4DNM3</accession>
<reference evidence="4 5" key="1">
    <citation type="submission" date="2020-06" db="EMBL/GenBank/DDBJ databases">
        <authorList>
            <consortium name="Wellcome Sanger Institute Data Sharing"/>
        </authorList>
    </citation>
    <scope>NUCLEOTIDE SEQUENCE [LARGE SCALE GENOMIC DNA]</scope>
</reference>
<name>A0AAY4DNM3_9TELE</name>
<dbReference type="InterPro" id="IPR002475">
    <property type="entry name" value="Bcl2-like"/>
</dbReference>
<evidence type="ECO:0000256" key="1">
    <source>
        <dbReference type="ARBA" id="ARBA00009458"/>
    </source>
</evidence>
<dbReference type="GO" id="GO:0008630">
    <property type="term" value="P:intrinsic apoptotic signaling pathway in response to DNA damage"/>
    <property type="evidence" value="ECO:0007669"/>
    <property type="project" value="TreeGrafter"/>
</dbReference>
<dbReference type="AlphaFoldDB" id="A0AAY4DNM3"/>
<evidence type="ECO:0000259" key="3">
    <source>
        <dbReference type="SMART" id="SM00337"/>
    </source>
</evidence>
<dbReference type="InterPro" id="IPR046371">
    <property type="entry name" value="Bcl-2_BH1-3"/>
</dbReference>
<dbReference type="SMART" id="SM00337">
    <property type="entry name" value="BCL"/>
    <property type="match status" value="1"/>
</dbReference>
<evidence type="ECO:0000313" key="5">
    <source>
        <dbReference type="Proteomes" id="UP000694580"/>
    </source>
</evidence>
<dbReference type="GO" id="GO:0008053">
    <property type="term" value="P:mitochondrial fusion"/>
    <property type="evidence" value="ECO:0007669"/>
    <property type="project" value="TreeGrafter"/>
</dbReference>
<dbReference type="PANTHER" id="PTHR11256">
    <property type="entry name" value="BCL-2 RELATED"/>
    <property type="match status" value="1"/>
</dbReference>
<dbReference type="GO" id="GO:0005741">
    <property type="term" value="C:mitochondrial outer membrane"/>
    <property type="evidence" value="ECO:0007669"/>
    <property type="project" value="TreeGrafter"/>
</dbReference>
<dbReference type="Ensembl" id="ENSDCDT00010057207.1">
    <property type="protein sequence ID" value="ENSDCDP00010046995.1"/>
    <property type="gene ID" value="ENSDCDG00010028542.1"/>
</dbReference>
<evidence type="ECO:0000256" key="2">
    <source>
        <dbReference type="ARBA" id="ARBA00022703"/>
    </source>
</evidence>
<feature type="domain" description="Bcl-2 Bcl-2 homology region 1-3" evidence="3">
    <location>
        <begin position="57"/>
        <end position="139"/>
    </location>
</feature>
<organism evidence="4 5">
    <name type="scientific">Denticeps clupeoides</name>
    <name type="common">denticle herring</name>
    <dbReference type="NCBI Taxonomy" id="299321"/>
    <lineage>
        <taxon>Eukaryota</taxon>
        <taxon>Metazoa</taxon>
        <taxon>Chordata</taxon>
        <taxon>Craniata</taxon>
        <taxon>Vertebrata</taxon>
        <taxon>Euteleostomi</taxon>
        <taxon>Actinopterygii</taxon>
        <taxon>Neopterygii</taxon>
        <taxon>Teleostei</taxon>
        <taxon>Clupei</taxon>
        <taxon>Clupeiformes</taxon>
        <taxon>Denticipitoidei</taxon>
        <taxon>Denticipitidae</taxon>
        <taxon>Denticeps</taxon>
    </lineage>
</organism>
<keyword evidence="2" id="KW-0053">Apoptosis</keyword>
<dbReference type="GO" id="GO:0042981">
    <property type="term" value="P:regulation of apoptotic process"/>
    <property type="evidence" value="ECO:0007669"/>
    <property type="project" value="InterPro"/>
</dbReference>
<dbReference type="GO" id="GO:0097192">
    <property type="term" value="P:extrinsic apoptotic signaling pathway in absence of ligand"/>
    <property type="evidence" value="ECO:0007669"/>
    <property type="project" value="TreeGrafter"/>
</dbReference>
<dbReference type="GO" id="GO:0015267">
    <property type="term" value="F:channel activity"/>
    <property type="evidence" value="ECO:0007669"/>
    <property type="project" value="TreeGrafter"/>
</dbReference>
<dbReference type="Proteomes" id="UP000694580">
    <property type="component" value="Chromosome 19"/>
</dbReference>
<dbReference type="GO" id="GO:0001836">
    <property type="term" value="P:release of cytochrome c from mitochondria"/>
    <property type="evidence" value="ECO:0007669"/>
    <property type="project" value="TreeGrafter"/>
</dbReference>